<protein>
    <submittedName>
        <fullName evidence="4">Iron-containing alcohol dehydrogenase</fullName>
    </submittedName>
</protein>
<dbReference type="SUPFAM" id="SSF56796">
    <property type="entry name" value="Dehydroquinate synthase-like"/>
    <property type="match status" value="1"/>
</dbReference>
<proteinExistence type="predicted"/>
<dbReference type="Gene3D" id="3.40.50.1970">
    <property type="match status" value="1"/>
</dbReference>
<dbReference type="GO" id="GO:0008106">
    <property type="term" value="F:alcohol dehydrogenase (NADP+) activity"/>
    <property type="evidence" value="ECO:0007669"/>
    <property type="project" value="TreeGrafter"/>
</dbReference>
<keyword evidence="5" id="KW-1185">Reference proteome</keyword>
<dbReference type="PANTHER" id="PTHR43633:SF1">
    <property type="entry name" value="ALCOHOL DEHYDROGENASE YQHD"/>
    <property type="match status" value="1"/>
</dbReference>
<dbReference type="STRING" id="526218.Sterm_2537"/>
<dbReference type="AlphaFoldDB" id="D1ALP4"/>
<reference evidence="5" key="1">
    <citation type="submission" date="2009-09" db="EMBL/GenBank/DDBJ databases">
        <title>The complete chromosome of Sebaldella termitidis ATCC 33386.</title>
        <authorList>
            <consortium name="US DOE Joint Genome Institute (JGI-PGF)"/>
            <person name="Lucas S."/>
            <person name="Copeland A."/>
            <person name="Lapidus A."/>
            <person name="Glavina del Rio T."/>
            <person name="Dalin E."/>
            <person name="Tice H."/>
            <person name="Bruce D."/>
            <person name="Goodwin L."/>
            <person name="Pitluck S."/>
            <person name="Kyrpides N."/>
            <person name="Mavromatis K."/>
            <person name="Ivanova N."/>
            <person name="Mikhailova N."/>
            <person name="Sims D."/>
            <person name="Meincke L."/>
            <person name="Brettin T."/>
            <person name="Detter J.C."/>
            <person name="Han C."/>
            <person name="Larimer F."/>
            <person name="Land M."/>
            <person name="Hauser L."/>
            <person name="Markowitz V."/>
            <person name="Cheng J.F."/>
            <person name="Hugenholtz P."/>
            <person name="Woyke T."/>
            <person name="Wu D."/>
            <person name="Eisen J.A."/>
        </authorList>
    </citation>
    <scope>NUCLEOTIDE SEQUENCE [LARGE SCALE GENOMIC DNA]</scope>
    <source>
        <strain evidence="5">ATCC 33386 / NCTC 11300</strain>
    </source>
</reference>
<dbReference type="eggNOG" id="COG1979">
    <property type="taxonomic scope" value="Bacteria"/>
</dbReference>
<dbReference type="InterPro" id="IPR044731">
    <property type="entry name" value="BDH-like"/>
</dbReference>
<gene>
    <name evidence="4" type="ordered locus">Sterm_2537</name>
</gene>
<feature type="domain" description="Alcohol dehydrogenase iron-type/glycerol dehydrogenase GldA" evidence="2">
    <location>
        <begin position="9"/>
        <end position="177"/>
    </location>
</feature>
<dbReference type="EMBL" id="CP001739">
    <property type="protein sequence ID" value="ACZ09387.1"/>
    <property type="molecule type" value="Genomic_DNA"/>
</dbReference>
<dbReference type="InterPro" id="IPR001670">
    <property type="entry name" value="ADH_Fe/GldA"/>
</dbReference>
<dbReference type="CDD" id="cd08187">
    <property type="entry name" value="BDH"/>
    <property type="match status" value="1"/>
</dbReference>
<dbReference type="Proteomes" id="UP000000845">
    <property type="component" value="Chromosome"/>
</dbReference>
<dbReference type="GO" id="GO:0046872">
    <property type="term" value="F:metal ion binding"/>
    <property type="evidence" value="ECO:0007669"/>
    <property type="project" value="InterPro"/>
</dbReference>
<evidence type="ECO:0000259" key="2">
    <source>
        <dbReference type="Pfam" id="PF00465"/>
    </source>
</evidence>
<dbReference type="InterPro" id="IPR056798">
    <property type="entry name" value="ADH_Fe_C"/>
</dbReference>
<dbReference type="HOGENOM" id="CLU_007207_0_4_0"/>
<dbReference type="Pfam" id="PF00465">
    <property type="entry name" value="Fe-ADH"/>
    <property type="match status" value="1"/>
</dbReference>
<dbReference type="FunFam" id="3.40.50.1970:FF:000003">
    <property type="entry name" value="Alcohol dehydrogenase, iron-containing"/>
    <property type="match status" value="1"/>
</dbReference>
<dbReference type="RefSeq" id="WP_012861981.1">
    <property type="nucleotide sequence ID" value="NC_013517.1"/>
</dbReference>
<reference evidence="4 5" key="2">
    <citation type="journal article" date="2010" name="Stand. Genomic Sci.">
        <title>Complete genome sequence of Sebaldella termitidis type strain (NCTC 11300).</title>
        <authorList>
            <person name="Harmon-Smith M."/>
            <person name="Celia L."/>
            <person name="Chertkov O."/>
            <person name="Lapidus A."/>
            <person name="Copeland A."/>
            <person name="Glavina Del Rio T."/>
            <person name="Nolan M."/>
            <person name="Lucas S."/>
            <person name="Tice H."/>
            <person name="Cheng J.F."/>
            <person name="Han C."/>
            <person name="Detter J.C."/>
            <person name="Bruce D."/>
            <person name="Goodwin L."/>
            <person name="Pitluck S."/>
            <person name="Pati A."/>
            <person name="Liolios K."/>
            <person name="Ivanova N."/>
            <person name="Mavromatis K."/>
            <person name="Mikhailova N."/>
            <person name="Chen A."/>
            <person name="Palaniappan K."/>
            <person name="Land M."/>
            <person name="Hauser L."/>
            <person name="Chang Y.J."/>
            <person name="Jeffries C.D."/>
            <person name="Brettin T."/>
            <person name="Goker M."/>
            <person name="Beck B."/>
            <person name="Bristow J."/>
            <person name="Eisen J.A."/>
            <person name="Markowitz V."/>
            <person name="Hugenholtz P."/>
            <person name="Kyrpides N.C."/>
            <person name="Klenk H.P."/>
            <person name="Chen F."/>
        </authorList>
    </citation>
    <scope>NUCLEOTIDE SEQUENCE [LARGE SCALE GENOMIC DNA]</scope>
    <source>
        <strain evidence="5">ATCC 33386 / NCTC 11300</strain>
    </source>
</reference>
<dbReference type="KEGG" id="str:Sterm_2537"/>
<evidence type="ECO:0000256" key="1">
    <source>
        <dbReference type="ARBA" id="ARBA00023002"/>
    </source>
</evidence>
<evidence type="ECO:0000259" key="3">
    <source>
        <dbReference type="Pfam" id="PF25137"/>
    </source>
</evidence>
<keyword evidence="1" id="KW-0560">Oxidoreductase</keyword>
<dbReference type="InterPro" id="IPR018211">
    <property type="entry name" value="ADH_Fe_CS"/>
</dbReference>
<dbReference type="Gene3D" id="1.20.1090.10">
    <property type="entry name" value="Dehydroquinate synthase-like - alpha domain"/>
    <property type="match status" value="1"/>
</dbReference>
<feature type="domain" description="Fe-containing alcohol dehydrogenase-like C-terminal" evidence="3">
    <location>
        <begin position="188"/>
        <end position="391"/>
    </location>
</feature>
<organism evidence="4 5">
    <name type="scientific">Sebaldella termitidis (strain ATCC 33386 / NCTC 11300)</name>
    <dbReference type="NCBI Taxonomy" id="526218"/>
    <lineage>
        <taxon>Bacteria</taxon>
        <taxon>Fusobacteriati</taxon>
        <taxon>Fusobacteriota</taxon>
        <taxon>Fusobacteriia</taxon>
        <taxon>Fusobacteriales</taxon>
        <taxon>Leptotrichiaceae</taxon>
        <taxon>Sebaldella</taxon>
    </lineage>
</organism>
<accession>D1ALP4</accession>
<dbReference type="GO" id="GO:1990002">
    <property type="term" value="F:methylglyoxal reductase (NADPH) (acetol producing) activity"/>
    <property type="evidence" value="ECO:0007669"/>
    <property type="project" value="TreeGrafter"/>
</dbReference>
<evidence type="ECO:0000313" key="5">
    <source>
        <dbReference type="Proteomes" id="UP000000845"/>
    </source>
</evidence>
<dbReference type="GO" id="GO:0005829">
    <property type="term" value="C:cytosol"/>
    <property type="evidence" value="ECO:0007669"/>
    <property type="project" value="TreeGrafter"/>
</dbReference>
<sequence length="392" mass="43176">MLNFTYNIPTKIIFGKDELGRLPKEILLHGNRVLFLYGKNSIKKTGLYDKVVSLLNDKGIFFKELSGVKPNPDISSVREGIKIIKENNLNFILAVGGGSTIDCAKAVSAGANYTGDPWDFLLGKAKVKNVLPIGSILTLAATGSEMNGGSVISNEKTQEKLAFGHPLLVPVFTFEDPTLTFSVSKYQTAAGATDIVSHLLEQYFSSHNDDGLPDRLTEAMMINVINYAKKAVLEPDNYEARANLMWTSSLALNNLVTYGKKHGDWASHGIEHEVSAIYDITHGAGLAILFPNVLKYYLNKDIAESLPLTKFLNLGKNVFGISNDDEKAAALKTIEKIRDFFDTLDMPSKLSDENVDDSKIDVMAKGAARKGTLGYYHMLEERDIFEILKKSV</sequence>
<evidence type="ECO:0000313" key="4">
    <source>
        <dbReference type="EMBL" id="ACZ09387.1"/>
    </source>
</evidence>
<dbReference type="PANTHER" id="PTHR43633">
    <property type="entry name" value="ALCOHOL DEHYDROGENASE YQHD"/>
    <property type="match status" value="1"/>
</dbReference>
<dbReference type="GO" id="GO:1990362">
    <property type="term" value="F:butanol dehydrogenase (NAD+) activity"/>
    <property type="evidence" value="ECO:0007669"/>
    <property type="project" value="InterPro"/>
</dbReference>
<dbReference type="Pfam" id="PF25137">
    <property type="entry name" value="ADH_Fe_C"/>
    <property type="match status" value="1"/>
</dbReference>
<dbReference type="PROSITE" id="PS00060">
    <property type="entry name" value="ADH_IRON_2"/>
    <property type="match status" value="1"/>
</dbReference>
<name>D1ALP4_SEBTE</name>